<organism evidence="1 2">
    <name type="scientific">Bifidobacterium moukalabense DSM 27321</name>
    <dbReference type="NCBI Taxonomy" id="1435051"/>
    <lineage>
        <taxon>Bacteria</taxon>
        <taxon>Bacillati</taxon>
        <taxon>Actinomycetota</taxon>
        <taxon>Actinomycetes</taxon>
        <taxon>Bifidobacteriales</taxon>
        <taxon>Bifidobacteriaceae</taxon>
        <taxon>Bifidobacterium</taxon>
    </lineage>
</organism>
<gene>
    <name evidence="1" type="ORF">BMOU_0703</name>
</gene>
<dbReference type="Proteomes" id="UP000019155">
    <property type="component" value="Unassembled WGS sequence"/>
</dbReference>
<dbReference type="RefSeq" id="WP_034874911.1">
    <property type="nucleotide sequence ID" value="NZ_AZMV01000002.1"/>
</dbReference>
<protein>
    <submittedName>
        <fullName evidence="1">Acetyltransferase</fullName>
    </submittedName>
</protein>
<proteinExistence type="predicted"/>
<name>W4NAB3_9BIFI</name>
<reference evidence="1 2" key="1">
    <citation type="journal article" date="2014" name="Genome Announc.">
        <title>The Genome Sequence of Bifidobacterium moukalabense DSM 27321 Highlights the Close Phylogenetic Relatedness with the Bifidobacterium dentium Taxon.</title>
        <authorList>
            <person name="Lugli G.A."/>
            <person name="Duranti S."/>
            <person name="Milani C."/>
            <person name="Turroni F."/>
            <person name="Viappiani A."/>
            <person name="Mangifesta M."/>
            <person name="van Sinderen D."/>
            <person name="Ventura M."/>
        </authorList>
    </citation>
    <scope>NUCLEOTIDE SEQUENCE [LARGE SCALE GENOMIC DNA]</scope>
    <source>
        <strain evidence="1 2">DSM 27321</strain>
    </source>
</reference>
<dbReference type="AlphaFoldDB" id="W4NAB3"/>
<dbReference type="EMBL" id="AZMV01000002">
    <property type="protein sequence ID" value="ETY71964.1"/>
    <property type="molecule type" value="Genomic_DNA"/>
</dbReference>
<comment type="caution">
    <text evidence="1">The sequence shown here is derived from an EMBL/GenBank/DDBJ whole genome shotgun (WGS) entry which is preliminary data.</text>
</comment>
<dbReference type="STRING" id="1435051.BMOU_0703"/>
<evidence type="ECO:0000313" key="1">
    <source>
        <dbReference type="EMBL" id="ETY71964.1"/>
    </source>
</evidence>
<keyword evidence="2" id="KW-1185">Reference proteome</keyword>
<accession>W4NAB3</accession>
<keyword evidence="1" id="KW-0808">Transferase</keyword>
<dbReference type="GO" id="GO:0016740">
    <property type="term" value="F:transferase activity"/>
    <property type="evidence" value="ECO:0007669"/>
    <property type="project" value="UniProtKB-KW"/>
</dbReference>
<dbReference type="OrthoDB" id="2643438at2"/>
<evidence type="ECO:0000313" key="2">
    <source>
        <dbReference type="Proteomes" id="UP000019155"/>
    </source>
</evidence>
<sequence>MQSICKEGRAVIQTKTDLQRFLSLEKTAYLYGDRRDTLIAYLTNDPRVQIWRYQKRLRICEYRYNNRHKTPLHFLAFLLARRKKNYLGSRLGI</sequence>